<evidence type="ECO:0000313" key="9">
    <source>
        <dbReference type="Proteomes" id="UP000555756"/>
    </source>
</evidence>
<keyword evidence="3" id="KW-0998">Cell outer membrane</keyword>
<dbReference type="PANTHER" id="PTHR47234:SF3">
    <property type="entry name" value="SECRETIN_TONB SHORT N-TERMINAL DOMAIN-CONTAINING PROTEIN"/>
    <property type="match status" value="1"/>
</dbReference>
<dbReference type="GO" id="GO:0009279">
    <property type="term" value="C:cell outer membrane"/>
    <property type="evidence" value="ECO:0007669"/>
    <property type="project" value="UniProtKB-SubCell"/>
</dbReference>
<keyword evidence="2 4" id="KW-0472">Membrane</keyword>
<evidence type="ECO:0000259" key="6">
    <source>
        <dbReference type="Pfam" id="PF00593"/>
    </source>
</evidence>
<evidence type="ECO:0000256" key="2">
    <source>
        <dbReference type="ARBA" id="ARBA00023136"/>
    </source>
</evidence>
<evidence type="ECO:0000313" key="8">
    <source>
        <dbReference type="EMBL" id="MBB2190305.1"/>
    </source>
</evidence>
<dbReference type="Pfam" id="PF07715">
    <property type="entry name" value="Plug"/>
    <property type="match status" value="1"/>
</dbReference>
<reference evidence="8 9" key="1">
    <citation type="submission" date="2020-04" db="EMBL/GenBank/DDBJ databases">
        <title>Description of novel Gluconacetobacter.</title>
        <authorList>
            <person name="Sombolestani A."/>
        </authorList>
    </citation>
    <scope>NUCLEOTIDE SEQUENCE [LARGE SCALE GENOMIC DNA]</scope>
    <source>
        <strain evidence="8 9">LMG 21311</strain>
    </source>
</reference>
<keyword evidence="8" id="KW-0675">Receptor</keyword>
<sequence>MTKLYRAHMRGKKEYAASCAVWVMLALSGYAAQAQTQAVASRKKSAPSAAHAPVAAARRAAAARAQSEAITVQAAAVPGNSVLSPSTREHSTVQVYRYSAEQLHETGQTNILAAIAQLSPAVTSSPFGGIGGNGFNKTMQLRNLGADQTLMLVNGKRRHVDANFNYYQAGPNYGTDPADLSLIPMSAIDHVEIITEGASALYGQDAEAGAVNIVLKENTQGGTLNLQNSGYYPGDGQSFDGNADYGIRLGHSGGYLNFAGQVTNQLATNRSGDYPGNLYFAGNPLNQTVNRDVQRLAGTPRTLLEAGSINMAYPLSPQFEFYNTSTYAHKDITETETYRAPSNDNVVRALHPNGMEPLWLGTENDFQVNDGIRSSNFLDMQWDAYVNYGRDQMSNWITNTDNPTMGVASPTTFYTGQFISSQLSVGLKSTKFFHTALLPRPINLSYGFEYRHDMYQVNPGDAASVLNGGVPVLDGPDKGIAVSAGAVDKFGVPAAAGGTLSRNIYDGSVNVDLYATRNWEWTFGGHAVGYSDEGVAATGSIGTRYNFSKNFALRANANTGYRPPTLAEEAFFAETTYPTYRTAQLPVNSPWAKVLGASHLKGEQSRSFSVGMDATLLPNWTLTANLYRISINDRLFNTSQFGGTDVENLLAGAGLPGVLYASYYSNPVNTTTNGGDISTAYTWHGGGAGTFQFRLGVNIADTEISHYHATPSTLADLGLSTFNRTNEEYLIHSAPKNIENLTVVWNKGPYSVRVQEQRFGSYTWVASPSLTQSQWTYAAPSYITNLELGYDIFKRWHFAIGAYNLGNHYPTKANAASRAALQNSFIYAGNSPYGFNGGMYYVKTSLKF</sequence>
<dbReference type="Pfam" id="PF00593">
    <property type="entry name" value="TonB_dep_Rec_b-barrel"/>
    <property type="match status" value="1"/>
</dbReference>
<dbReference type="SUPFAM" id="SSF56935">
    <property type="entry name" value="Porins"/>
    <property type="match status" value="1"/>
</dbReference>
<evidence type="ECO:0000256" key="1">
    <source>
        <dbReference type="ARBA" id="ARBA00004442"/>
    </source>
</evidence>
<evidence type="ECO:0000259" key="7">
    <source>
        <dbReference type="Pfam" id="PF07715"/>
    </source>
</evidence>
<keyword evidence="9" id="KW-1185">Reference proteome</keyword>
<gene>
    <name evidence="8" type="ORF">HLH34_10065</name>
</gene>
<organism evidence="8 9">
    <name type="scientific">Gluconacetobacter azotocaptans</name>
    <dbReference type="NCBI Taxonomy" id="142834"/>
    <lineage>
        <taxon>Bacteria</taxon>
        <taxon>Pseudomonadati</taxon>
        <taxon>Pseudomonadota</taxon>
        <taxon>Alphaproteobacteria</taxon>
        <taxon>Acetobacterales</taxon>
        <taxon>Acetobacteraceae</taxon>
        <taxon>Gluconacetobacter</taxon>
    </lineage>
</organism>
<dbReference type="InterPro" id="IPR012910">
    <property type="entry name" value="Plug_dom"/>
</dbReference>
<dbReference type="InterPro" id="IPR036942">
    <property type="entry name" value="Beta-barrel_TonB_sf"/>
</dbReference>
<dbReference type="InterPro" id="IPR000531">
    <property type="entry name" value="Beta-barrel_TonB"/>
</dbReference>
<dbReference type="AlphaFoldDB" id="A0A7W4PE44"/>
<dbReference type="InterPro" id="IPR037066">
    <property type="entry name" value="Plug_dom_sf"/>
</dbReference>
<accession>A0A7W4PE44</accession>
<dbReference type="Gene3D" id="2.170.130.10">
    <property type="entry name" value="TonB-dependent receptor, plug domain"/>
    <property type="match status" value="1"/>
</dbReference>
<evidence type="ECO:0000256" key="5">
    <source>
        <dbReference type="SAM" id="SignalP"/>
    </source>
</evidence>
<feature type="chain" id="PRO_5030891634" evidence="5">
    <location>
        <begin position="35"/>
        <end position="848"/>
    </location>
</feature>
<proteinExistence type="inferred from homology"/>
<comment type="caution">
    <text evidence="8">The sequence shown here is derived from an EMBL/GenBank/DDBJ whole genome shotgun (WGS) entry which is preliminary data.</text>
</comment>
<comment type="subcellular location">
    <subcellularLocation>
        <location evidence="1 4">Cell outer membrane</location>
    </subcellularLocation>
</comment>
<dbReference type="Proteomes" id="UP000555756">
    <property type="component" value="Unassembled WGS sequence"/>
</dbReference>
<feature type="domain" description="TonB-dependent receptor plug" evidence="7">
    <location>
        <begin position="91"/>
        <end position="210"/>
    </location>
</feature>
<protein>
    <submittedName>
        <fullName evidence="8">TonB-dependent receptor</fullName>
    </submittedName>
</protein>
<comment type="similarity">
    <text evidence="4">Belongs to the TonB-dependent receptor family.</text>
</comment>
<keyword evidence="4" id="KW-0798">TonB box</keyword>
<feature type="signal peptide" evidence="5">
    <location>
        <begin position="1"/>
        <end position="34"/>
    </location>
</feature>
<feature type="domain" description="TonB-dependent receptor-like beta-barrel" evidence="6">
    <location>
        <begin position="321"/>
        <end position="805"/>
    </location>
</feature>
<dbReference type="PANTHER" id="PTHR47234">
    <property type="match status" value="1"/>
</dbReference>
<dbReference type="Gene3D" id="2.40.170.20">
    <property type="entry name" value="TonB-dependent receptor, beta-barrel domain"/>
    <property type="match status" value="1"/>
</dbReference>
<evidence type="ECO:0000256" key="4">
    <source>
        <dbReference type="RuleBase" id="RU003357"/>
    </source>
</evidence>
<name>A0A7W4PE44_9PROT</name>
<dbReference type="EMBL" id="JABEQF010000006">
    <property type="protein sequence ID" value="MBB2190305.1"/>
    <property type="molecule type" value="Genomic_DNA"/>
</dbReference>
<keyword evidence="5" id="KW-0732">Signal</keyword>
<evidence type="ECO:0000256" key="3">
    <source>
        <dbReference type="ARBA" id="ARBA00023237"/>
    </source>
</evidence>